<dbReference type="STRING" id="426701.SAMN04488098_102118"/>
<comment type="similarity">
    <text evidence="3">Belongs to the ScpA family.</text>
</comment>
<comment type="subcellular location">
    <subcellularLocation>
        <location evidence="3">Cytoplasm</location>
    </subcellularLocation>
    <text evidence="3">Associated with two foci at the outer edges of the nucleoid region in young cells, and at four foci within both cell halves in older cells.</text>
</comment>
<dbReference type="AlphaFoldDB" id="A0A1G9APW0"/>
<dbReference type="GO" id="GO:0006260">
    <property type="term" value="P:DNA replication"/>
    <property type="evidence" value="ECO:0007669"/>
    <property type="project" value="UniProtKB-UniRule"/>
</dbReference>
<keyword evidence="3" id="KW-0132">Cell division</keyword>
<comment type="subunit">
    <text evidence="3">Component of a cohesin-like complex composed of ScpA, ScpB and the Smc homodimer, in which ScpA and ScpB bind to the head domain of Smc. The presence of the three proteins is required for the association of the complex with DNA.</text>
</comment>
<accession>A0A1G9APW0</accession>
<comment type="function">
    <text evidence="3">Participates in chromosomal partition during cell division. May act via the formation of a condensin-like complex containing Smc and ScpB that pull DNA away from mid-cell into both cell halves.</text>
</comment>
<dbReference type="Pfam" id="PF02616">
    <property type="entry name" value="SMC_ScpA"/>
    <property type="match status" value="1"/>
</dbReference>
<dbReference type="OrthoDB" id="9811016at2"/>
<organism evidence="4 5">
    <name type="scientific">Alkalibacterium thalassium</name>
    <dbReference type="NCBI Taxonomy" id="426701"/>
    <lineage>
        <taxon>Bacteria</taxon>
        <taxon>Bacillati</taxon>
        <taxon>Bacillota</taxon>
        <taxon>Bacilli</taxon>
        <taxon>Lactobacillales</taxon>
        <taxon>Carnobacteriaceae</taxon>
        <taxon>Alkalibacterium</taxon>
    </lineage>
</organism>
<keyword evidence="5" id="KW-1185">Reference proteome</keyword>
<keyword evidence="3" id="KW-0131">Cell cycle</keyword>
<dbReference type="PANTHER" id="PTHR33969">
    <property type="entry name" value="SEGREGATION AND CONDENSATION PROTEIN A"/>
    <property type="match status" value="1"/>
</dbReference>
<evidence type="ECO:0000313" key="4">
    <source>
        <dbReference type="EMBL" id="SDK28585.1"/>
    </source>
</evidence>
<sequence>MSEKWKVNLDVFEGPLDLLLHLINKYEIDIYDIPIKEITDQYLNYLHAMQMLQLDIAGDYLVMAATLMSIKSQLLLPRNDEWEEEGELFDVEEDSIEKLQERLLEYRRIKYASSQLSERRDDREQYYLKDHSDLTQYQQSIPLSPNELSLGDLVGVFGEMIRKKQWMEPGPTTIDLEEITISDKIEWLEKKLSENRQKILFIDLFTVPTKKEFVVTFLAVLEMIKENRLFIEQKECFGEIYLSSAVGQ</sequence>
<reference evidence="5" key="1">
    <citation type="submission" date="2016-10" db="EMBL/GenBank/DDBJ databases">
        <authorList>
            <person name="Varghese N."/>
            <person name="Submissions S."/>
        </authorList>
    </citation>
    <scope>NUCLEOTIDE SEQUENCE [LARGE SCALE GENOMIC DNA]</scope>
    <source>
        <strain evidence="5">DSM 19181</strain>
    </source>
</reference>
<dbReference type="InterPro" id="IPR023093">
    <property type="entry name" value="ScpA-like_C"/>
</dbReference>
<keyword evidence="3" id="KW-0963">Cytoplasm</keyword>
<dbReference type="GO" id="GO:0051301">
    <property type="term" value="P:cell division"/>
    <property type="evidence" value="ECO:0007669"/>
    <property type="project" value="UniProtKB-KW"/>
</dbReference>
<dbReference type="HAMAP" id="MF_01805">
    <property type="entry name" value="ScpA"/>
    <property type="match status" value="1"/>
</dbReference>
<evidence type="ECO:0000256" key="2">
    <source>
        <dbReference type="ARBA" id="ARBA00044777"/>
    </source>
</evidence>
<evidence type="ECO:0000313" key="5">
    <source>
        <dbReference type="Proteomes" id="UP000199433"/>
    </source>
</evidence>
<dbReference type="Gene3D" id="1.10.10.580">
    <property type="entry name" value="Structural maintenance of chromosome 1. Chain E"/>
    <property type="match status" value="1"/>
</dbReference>
<proteinExistence type="inferred from homology"/>
<dbReference type="RefSeq" id="WP_091266795.1">
    <property type="nucleotide sequence ID" value="NZ_FNFK01000021.1"/>
</dbReference>
<name>A0A1G9APW0_9LACT</name>
<dbReference type="GO" id="GO:0007059">
    <property type="term" value="P:chromosome segregation"/>
    <property type="evidence" value="ECO:0007669"/>
    <property type="project" value="UniProtKB-UniRule"/>
</dbReference>
<dbReference type="PANTHER" id="PTHR33969:SF2">
    <property type="entry name" value="SEGREGATION AND CONDENSATION PROTEIN A"/>
    <property type="match status" value="1"/>
</dbReference>
<protein>
    <recommendedName>
        <fullName evidence="2 3">Segregation and condensation protein A</fullName>
    </recommendedName>
</protein>
<dbReference type="InterPro" id="IPR003768">
    <property type="entry name" value="ScpA"/>
</dbReference>
<dbReference type="GO" id="GO:0005737">
    <property type="term" value="C:cytoplasm"/>
    <property type="evidence" value="ECO:0007669"/>
    <property type="project" value="UniProtKB-SubCell"/>
</dbReference>
<dbReference type="Gene3D" id="6.10.250.2410">
    <property type="match status" value="1"/>
</dbReference>
<gene>
    <name evidence="3" type="primary">scpA</name>
    <name evidence="4" type="ORF">SAMN04488098_102118</name>
</gene>
<dbReference type="Proteomes" id="UP000199433">
    <property type="component" value="Unassembled WGS sequence"/>
</dbReference>
<keyword evidence="1 3" id="KW-0159">Chromosome partition</keyword>
<dbReference type="EMBL" id="FNFK01000021">
    <property type="protein sequence ID" value="SDK28585.1"/>
    <property type="molecule type" value="Genomic_DNA"/>
</dbReference>
<evidence type="ECO:0000256" key="3">
    <source>
        <dbReference type="HAMAP-Rule" id="MF_01805"/>
    </source>
</evidence>
<evidence type="ECO:0000256" key="1">
    <source>
        <dbReference type="ARBA" id="ARBA00022829"/>
    </source>
</evidence>